<protein>
    <submittedName>
        <fullName evidence="1">Uncharacterized protein</fullName>
    </submittedName>
</protein>
<name>A0A8X7NYM9_BRACI</name>
<organism evidence="1 2">
    <name type="scientific">Brassica carinata</name>
    <name type="common">Ethiopian mustard</name>
    <name type="synonym">Abyssinian cabbage</name>
    <dbReference type="NCBI Taxonomy" id="52824"/>
    <lineage>
        <taxon>Eukaryota</taxon>
        <taxon>Viridiplantae</taxon>
        <taxon>Streptophyta</taxon>
        <taxon>Embryophyta</taxon>
        <taxon>Tracheophyta</taxon>
        <taxon>Spermatophyta</taxon>
        <taxon>Magnoliopsida</taxon>
        <taxon>eudicotyledons</taxon>
        <taxon>Gunneridae</taxon>
        <taxon>Pentapetalae</taxon>
        <taxon>rosids</taxon>
        <taxon>malvids</taxon>
        <taxon>Brassicales</taxon>
        <taxon>Brassicaceae</taxon>
        <taxon>Brassiceae</taxon>
        <taxon>Brassica</taxon>
    </lineage>
</organism>
<comment type="caution">
    <text evidence="1">The sequence shown here is derived from an EMBL/GenBank/DDBJ whole genome shotgun (WGS) entry which is preliminary data.</text>
</comment>
<evidence type="ECO:0000313" key="1">
    <source>
        <dbReference type="EMBL" id="KAG2241267.1"/>
    </source>
</evidence>
<dbReference type="Proteomes" id="UP000886595">
    <property type="component" value="Unassembled WGS sequence"/>
</dbReference>
<gene>
    <name evidence="1" type="ORF">Bca52824_096752</name>
</gene>
<reference evidence="1 2" key="1">
    <citation type="submission" date="2020-02" db="EMBL/GenBank/DDBJ databases">
        <authorList>
            <person name="Ma Q."/>
            <person name="Huang Y."/>
            <person name="Song X."/>
            <person name="Pei D."/>
        </authorList>
    </citation>
    <scope>NUCLEOTIDE SEQUENCE [LARGE SCALE GENOMIC DNA]</scope>
    <source>
        <strain evidence="1">Sxm20200214</strain>
        <tissue evidence="1">Leaf</tissue>
    </source>
</reference>
<dbReference type="EMBL" id="JAAMPC010001160">
    <property type="protein sequence ID" value="KAG2241267.1"/>
    <property type="molecule type" value="Genomic_DNA"/>
</dbReference>
<evidence type="ECO:0000313" key="2">
    <source>
        <dbReference type="Proteomes" id="UP000886595"/>
    </source>
</evidence>
<keyword evidence="2" id="KW-1185">Reference proteome</keyword>
<dbReference type="AlphaFoldDB" id="A0A8X7NYM9"/>
<sequence>MDKLKQKKKYYGHVVTFRIYGSGIKAEHKEAFQRMSIDLIDVPLRGKTTIWITNTEKLEQKLNGVNKRMIVDMLSGQRKPSSYDRGNHSKNKYFAVCTESSAEEGYNIMSAYPIEVLGEKIYIWEVN</sequence>
<proteinExistence type="predicted"/>
<accession>A0A8X7NYM9</accession>